<dbReference type="InterPro" id="IPR052533">
    <property type="entry name" value="WalJ/YycJ-like"/>
</dbReference>
<organism evidence="2 3">
    <name type="scientific">Candidatus Acutalibacter ornithocaccae</name>
    <dbReference type="NCBI Taxonomy" id="2838416"/>
    <lineage>
        <taxon>Bacteria</taxon>
        <taxon>Bacillati</taxon>
        <taxon>Bacillota</taxon>
        <taxon>Clostridia</taxon>
        <taxon>Eubacteriales</taxon>
        <taxon>Acutalibacteraceae</taxon>
        <taxon>Acutalibacter</taxon>
    </lineage>
</organism>
<sequence>MARLCPLFSGSGGNSYYIGSRSAGLLIDAGRSARQLDRMLQRCGIDPMAIQGILITHEHSDHIAGVRVFAKKYGIPVFASQGTLLAMQPSLEGVESWVLEGPLQLAGMEVTPFATPHDSAQSLGFRIQTADGRQFALATDLGVVTPCVREHLLGAEFVVLESNHDREMLRNGPYPAYLKRRILAGTGHLSNGDCAAFLLELARAGAKRFLLAHLSGENNTPSLARQEAVSALSAAGYQEGTGFWLDVAPVENQEGKSIIF</sequence>
<dbReference type="Proteomes" id="UP000824214">
    <property type="component" value="Unassembled WGS sequence"/>
</dbReference>
<proteinExistence type="predicted"/>
<dbReference type="EMBL" id="DWXZ01000077">
    <property type="protein sequence ID" value="HJB37226.1"/>
    <property type="molecule type" value="Genomic_DNA"/>
</dbReference>
<gene>
    <name evidence="2" type="ORF">H9942_04060</name>
</gene>
<reference evidence="2" key="2">
    <citation type="submission" date="2021-04" db="EMBL/GenBank/DDBJ databases">
        <authorList>
            <person name="Gilroy R."/>
        </authorList>
    </citation>
    <scope>NUCLEOTIDE SEQUENCE</scope>
    <source>
        <strain evidence="2">ChiBcolR8-3208</strain>
    </source>
</reference>
<dbReference type="InterPro" id="IPR001279">
    <property type="entry name" value="Metallo-B-lactamas"/>
</dbReference>
<evidence type="ECO:0000313" key="3">
    <source>
        <dbReference type="Proteomes" id="UP000824214"/>
    </source>
</evidence>
<comment type="caution">
    <text evidence="2">The sequence shown here is derived from an EMBL/GenBank/DDBJ whole genome shotgun (WGS) entry which is preliminary data.</text>
</comment>
<reference evidence="2" key="1">
    <citation type="journal article" date="2021" name="PeerJ">
        <title>Extensive microbial diversity within the chicken gut microbiome revealed by metagenomics and culture.</title>
        <authorList>
            <person name="Gilroy R."/>
            <person name="Ravi A."/>
            <person name="Getino M."/>
            <person name="Pursley I."/>
            <person name="Horton D.L."/>
            <person name="Alikhan N.F."/>
            <person name="Baker D."/>
            <person name="Gharbi K."/>
            <person name="Hall N."/>
            <person name="Watson M."/>
            <person name="Adriaenssens E.M."/>
            <person name="Foster-Nyarko E."/>
            <person name="Jarju S."/>
            <person name="Secka A."/>
            <person name="Antonio M."/>
            <person name="Oren A."/>
            <person name="Chaudhuri R.R."/>
            <person name="La Ragione R."/>
            <person name="Hildebrand F."/>
            <person name="Pallen M.J."/>
        </authorList>
    </citation>
    <scope>NUCLEOTIDE SEQUENCE</scope>
    <source>
        <strain evidence="2">ChiBcolR8-3208</strain>
    </source>
</reference>
<protein>
    <submittedName>
        <fullName evidence="2">MBL fold metallo-hydrolase</fullName>
    </submittedName>
</protein>
<accession>A0A9D2LX21</accession>
<dbReference type="PANTHER" id="PTHR47619">
    <property type="entry name" value="METALLO-HYDROLASE YYCJ-RELATED"/>
    <property type="match status" value="1"/>
</dbReference>
<name>A0A9D2LX21_9FIRM</name>
<evidence type="ECO:0000259" key="1">
    <source>
        <dbReference type="SMART" id="SM00849"/>
    </source>
</evidence>
<dbReference type="Pfam" id="PF12706">
    <property type="entry name" value="Lactamase_B_2"/>
    <property type="match status" value="1"/>
</dbReference>
<dbReference type="InterPro" id="IPR036866">
    <property type="entry name" value="RibonucZ/Hydroxyglut_hydro"/>
</dbReference>
<evidence type="ECO:0000313" key="2">
    <source>
        <dbReference type="EMBL" id="HJB37226.1"/>
    </source>
</evidence>
<dbReference type="Gene3D" id="3.60.15.10">
    <property type="entry name" value="Ribonuclease Z/Hydroxyacylglutathione hydrolase-like"/>
    <property type="match status" value="1"/>
</dbReference>
<feature type="domain" description="Metallo-beta-lactamase" evidence="1">
    <location>
        <begin position="12"/>
        <end position="188"/>
    </location>
</feature>
<dbReference type="SMART" id="SM00849">
    <property type="entry name" value="Lactamase_B"/>
    <property type="match status" value="1"/>
</dbReference>
<dbReference type="AlphaFoldDB" id="A0A9D2LX21"/>
<dbReference type="SUPFAM" id="SSF56281">
    <property type="entry name" value="Metallo-hydrolase/oxidoreductase"/>
    <property type="match status" value="1"/>
</dbReference>
<dbReference type="PANTHER" id="PTHR47619:SF1">
    <property type="entry name" value="EXODEOXYRIBONUCLEASE WALJ"/>
    <property type="match status" value="1"/>
</dbReference>